<dbReference type="RefSeq" id="WP_035248670.1">
    <property type="nucleotide sequence ID" value="NZ_AQQY01000002.1"/>
</dbReference>
<dbReference type="PANTHER" id="PTHR42850">
    <property type="entry name" value="METALLOPHOSPHOESTERASE"/>
    <property type="match status" value="1"/>
</dbReference>
<reference evidence="2 3" key="1">
    <citation type="submission" date="2013-04" db="EMBL/GenBank/DDBJ databases">
        <title>Shimia sp. 22II-S11-Z10 Genome Sequencing.</title>
        <authorList>
            <person name="Lai Q."/>
            <person name="Li G."/>
            <person name="Shao Z."/>
        </authorList>
    </citation>
    <scope>NUCLEOTIDE SEQUENCE [LARGE SCALE GENOMIC DNA]</scope>
    <source>
        <strain evidence="3">22II-S11-Z10</strain>
    </source>
</reference>
<dbReference type="SUPFAM" id="SSF56300">
    <property type="entry name" value="Metallo-dependent phosphatases"/>
    <property type="match status" value="1"/>
</dbReference>
<dbReference type="PATRIC" id="fig|1461693.3.peg.913"/>
<sequence>MKFLRRIGRKNTPEPAPFRAPPIAPEKAFVAIGDIHGQLLLAERLFTQIAALSEYQVVCVGDYVDRGEQSAQVLSLLHGVHNANKENTHGFTFLMGNHEEMMLNFLDDPARNGARWLRHGGLQTLASFGVRGVHQRAEEAQLIDARDALREQLGAEQEHWLRSLPRKWVSGNVAVVHAGADPAVPIENQADEVLTWGHPDFMRQNRTDGMWVVHGHTIMPEPQIRNGRISIDTGAYATGQLTAAKIEAGKVEFLNA</sequence>
<dbReference type="InterPro" id="IPR029052">
    <property type="entry name" value="Metallo-depent_PP-like"/>
</dbReference>
<dbReference type="GO" id="GO:0110154">
    <property type="term" value="P:RNA decapping"/>
    <property type="evidence" value="ECO:0007669"/>
    <property type="project" value="TreeGrafter"/>
</dbReference>
<dbReference type="GO" id="GO:0016791">
    <property type="term" value="F:phosphatase activity"/>
    <property type="evidence" value="ECO:0007669"/>
    <property type="project" value="TreeGrafter"/>
</dbReference>
<proteinExistence type="predicted"/>
<gene>
    <name evidence="2" type="ORF">ATO10_04472</name>
</gene>
<protein>
    <submittedName>
        <fullName evidence="2">Metallophosphoesterase</fullName>
    </submittedName>
</protein>
<dbReference type="STRING" id="1461693.ATO10_04472"/>
<dbReference type="eggNOG" id="COG0639">
    <property type="taxonomic scope" value="Bacteria"/>
</dbReference>
<keyword evidence="3" id="KW-1185">Reference proteome</keyword>
<evidence type="ECO:0000313" key="2">
    <source>
        <dbReference type="EMBL" id="KCV82834.1"/>
    </source>
</evidence>
<dbReference type="Pfam" id="PF00149">
    <property type="entry name" value="Metallophos"/>
    <property type="match status" value="1"/>
</dbReference>
<dbReference type="Gene3D" id="3.60.21.10">
    <property type="match status" value="1"/>
</dbReference>
<dbReference type="EMBL" id="AQQY01000002">
    <property type="protein sequence ID" value="KCV82834.1"/>
    <property type="molecule type" value="Genomic_DNA"/>
</dbReference>
<comment type="caution">
    <text evidence="2">The sequence shown here is derived from an EMBL/GenBank/DDBJ whole genome shotgun (WGS) entry which is preliminary data.</text>
</comment>
<organism evidence="2 3">
    <name type="scientific">Actibacterium atlanticum</name>
    <dbReference type="NCBI Taxonomy" id="1461693"/>
    <lineage>
        <taxon>Bacteria</taxon>
        <taxon>Pseudomonadati</taxon>
        <taxon>Pseudomonadota</taxon>
        <taxon>Alphaproteobacteria</taxon>
        <taxon>Rhodobacterales</taxon>
        <taxon>Roseobacteraceae</taxon>
        <taxon>Actibacterium</taxon>
    </lineage>
</organism>
<dbReference type="PANTHER" id="PTHR42850:SF4">
    <property type="entry name" value="ZINC-DEPENDENT ENDOPOLYPHOSPHATASE"/>
    <property type="match status" value="1"/>
</dbReference>
<dbReference type="AlphaFoldDB" id="A0A058ZMJ9"/>
<dbReference type="InterPro" id="IPR050126">
    <property type="entry name" value="Ap4A_hydrolase"/>
</dbReference>
<dbReference type="CDD" id="cd00144">
    <property type="entry name" value="MPP_PPP_family"/>
    <property type="match status" value="1"/>
</dbReference>
<evidence type="ECO:0000313" key="3">
    <source>
        <dbReference type="Proteomes" id="UP000024836"/>
    </source>
</evidence>
<evidence type="ECO:0000259" key="1">
    <source>
        <dbReference type="Pfam" id="PF00149"/>
    </source>
</evidence>
<dbReference type="Proteomes" id="UP000024836">
    <property type="component" value="Unassembled WGS sequence"/>
</dbReference>
<dbReference type="GO" id="GO:0008803">
    <property type="term" value="F:bis(5'-nucleosyl)-tetraphosphatase (symmetrical) activity"/>
    <property type="evidence" value="ECO:0007669"/>
    <property type="project" value="TreeGrafter"/>
</dbReference>
<name>A0A058ZMJ9_9RHOB</name>
<dbReference type="OrthoDB" id="9807890at2"/>
<feature type="domain" description="Calcineurin-like phosphoesterase" evidence="1">
    <location>
        <begin position="29"/>
        <end position="217"/>
    </location>
</feature>
<accession>A0A058ZMJ9</accession>
<dbReference type="InterPro" id="IPR004843">
    <property type="entry name" value="Calcineurin-like_PHP"/>
</dbReference>
<dbReference type="GO" id="GO:0005737">
    <property type="term" value="C:cytoplasm"/>
    <property type="evidence" value="ECO:0007669"/>
    <property type="project" value="TreeGrafter"/>
</dbReference>